<reference evidence="5" key="2">
    <citation type="submission" date="2020-11" db="EMBL/GenBank/DDBJ databases">
        <authorList>
            <person name="McCartney M.A."/>
            <person name="Auch B."/>
            <person name="Kono T."/>
            <person name="Mallez S."/>
            <person name="Becker A."/>
            <person name="Gohl D.M."/>
            <person name="Silverstein K.A.T."/>
            <person name="Koren S."/>
            <person name="Bechman K.B."/>
            <person name="Herman A."/>
            <person name="Abrahante J.E."/>
            <person name="Garbe J."/>
        </authorList>
    </citation>
    <scope>NUCLEOTIDE SEQUENCE</scope>
    <source>
        <strain evidence="5">Duluth1</strain>
        <tissue evidence="5">Whole animal</tissue>
    </source>
</reference>
<evidence type="ECO:0000313" key="5">
    <source>
        <dbReference type="EMBL" id="KAH3733257.1"/>
    </source>
</evidence>
<evidence type="ECO:0000256" key="3">
    <source>
        <dbReference type="ARBA" id="ARBA00023134"/>
    </source>
</evidence>
<keyword evidence="6" id="KW-1185">Reference proteome</keyword>
<comment type="similarity">
    <text evidence="1">Belongs to the TRAFAC class TrmE-Era-EngA-EngB-Septin-like GTPase superfamily. AIG1/Toc34/Toc159-like paraseptin GTPase family. IAN subfamily.</text>
</comment>
<dbReference type="Gene3D" id="3.40.50.300">
    <property type="entry name" value="P-loop containing nucleotide triphosphate hydrolases"/>
    <property type="match status" value="1"/>
</dbReference>
<dbReference type="GO" id="GO:0005525">
    <property type="term" value="F:GTP binding"/>
    <property type="evidence" value="ECO:0007669"/>
    <property type="project" value="UniProtKB-KW"/>
</dbReference>
<dbReference type="PANTHER" id="PTHR10903">
    <property type="entry name" value="GTPASE, IMAP FAMILY MEMBER-RELATED"/>
    <property type="match status" value="1"/>
</dbReference>
<dbReference type="PROSITE" id="PS51720">
    <property type="entry name" value="G_AIG1"/>
    <property type="match status" value="1"/>
</dbReference>
<keyword evidence="2" id="KW-0547">Nucleotide-binding</keyword>
<sequence length="134" mass="14964">MMSDFIHEKTIVLLGKKGNGTSSTGNTILGRQEFKQKRSMDTTVLTGKVETARCCRTISHYEFDFIIVDTPGLFETGNVAETALELLEVTDLKPHVFALVLRADLFTDDEKCAANMLRMIFGENVFKHDDSTNA</sequence>
<dbReference type="AlphaFoldDB" id="A0A9D4CVE2"/>
<proteinExistence type="inferred from homology"/>
<evidence type="ECO:0000256" key="1">
    <source>
        <dbReference type="ARBA" id="ARBA00008535"/>
    </source>
</evidence>
<organism evidence="5 6">
    <name type="scientific">Dreissena polymorpha</name>
    <name type="common">Zebra mussel</name>
    <name type="synonym">Mytilus polymorpha</name>
    <dbReference type="NCBI Taxonomy" id="45954"/>
    <lineage>
        <taxon>Eukaryota</taxon>
        <taxon>Metazoa</taxon>
        <taxon>Spiralia</taxon>
        <taxon>Lophotrochozoa</taxon>
        <taxon>Mollusca</taxon>
        <taxon>Bivalvia</taxon>
        <taxon>Autobranchia</taxon>
        <taxon>Heteroconchia</taxon>
        <taxon>Euheterodonta</taxon>
        <taxon>Imparidentia</taxon>
        <taxon>Neoheterodontei</taxon>
        <taxon>Myida</taxon>
        <taxon>Dreissenoidea</taxon>
        <taxon>Dreissenidae</taxon>
        <taxon>Dreissena</taxon>
    </lineage>
</organism>
<dbReference type="Proteomes" id="UP000828390">
    <property type="component" value="Unassembled WGS sequence"/>
</dbReference>
<dbReference type="Pfam" id="PF04548">
    <property type="entry name" value="AIG1"/>
    <property type="match status" value="1"/>
</dbReference>
<protein>
    <recommendedName>
        <fullName evidence="4">AIG1-type G domain-containing protein</fullName>
    </recommendedName>
</protein>
<evidence type="ECO:0000256" key="2">
    <source>
        <dbReference type="ARBA" id="ARBA00022741"/>
    </source>
</evidence>
<reference evidence="5" key="1">
    <citation type="journal article" date="2019" name="bioRxiv">
        <title>The Genome of the Zebra Mussel, Dreissena polymorpha: A Resource for Invasive Species Research.</title>
        <authorList>
            <person name="McCartney M.A."/>
            <person name="Auch B."/>
            <person name="Kono T."/>
            <person name="Mallez S."/>
            <person name="Zhang Y."/>
            <person name="Obille A."/>
            <person name="Becker A."/>
            <person name="Abrahante J.E."/>
            <person name="Garbe J."/>
            <person name="Badalamenti J.P."/>
            <person name="Herman A."/>
            <person name="Mangelson H."/>
            <person name="Liachko I."/>
            <person name="Sullivan S."/>
            <person name="Sone E.D."/>
            <person name="Koren S."/>
            <person name="Silverstein K.A.T."/>
            <person name="Beckman K.B."/>
            <person name="Gohl D.M."/>
        </authorList>
    </citation>
    <scope>NUCLEOTIDE SEQUENCE</scope>
    <source>
        <strain evidence="5">Duluth1</strain>
        <tissue evidence="5">Whole animal</tissue>
    </source>
</reference>
<evidence type="ECO:0000313" key="6">
    <source>
        <dbReference type="Proteomes" id="UP000828390"/>
    </source>
</evidence>
<feature type="domain" description="AIG1-type G" evidence="4">
    <location>
        <begin position="6"/>
        <end position="134"/>
    </location>
</feature>
<accession>A0A9D4CVE2</accession>
<dbReference type="InterPro" id="IPR006703">
    <property type="entry name" value="G_AIG1"/>
</dbReference>
<dbReference type="InterPro" id="IPR027417">
    <property type="entry name" value="P-loop_NTPase"/>
</dbReference>
<comment type="caution">
    <text evidence="5">The sequence shown here is derived from an EMBL/GenBank/DDBJ whole genome shotgun (WGS) entry which is preliminary data.</text>
</comment>
<dbReference type="PANTHER" id="PTHR10903:SF170">
    <property type="entry name" value="GTPASE IMAP FAMILY MEMBER 7"/>
    <property type="match status" value="1"/>
</dbReference>
<evidence type="ECO:0000259" key="4">
    <source>
        <dbReference type="PROSITE" id="PS51720"/>
    </source>
</evidence>
<dbReference type="InterPro" id="IPR045058">
    <property type="entry name" value="GIMA/IAN/Toc"/>
</dbReference>
<dbReference type="SUPFAM" id="SSF52540">
    <property type="entry name" value="P-loop containing nucleoside triphosphate hydrolases"/>
    <property type="match status" value="1"/>
</dbReference>
<keyword evidence="3" id="KW-0342">GTP-binding</keyword>
<gene>
    <name evidence="5" type="ORF">DPMN_039682</name>
</gene>
<dbReference type="EMBL" id="JAIWYP010000011">
    <property type="protein sequence ID" value="KAH3733257.1"/>
    <property type="molecule type" value="Genomic_DNA"/>
</dbReference>
<name>A0A9D4CVE2_DREPO</name>